<dbReference type="PANTHER" id="PTHR11360">
    <property type="entry name" value="MONOCARBOXYLATE TRANSPORTER"/>
    <property type="match status" value="1"/>
</dbReference>
<keyword evidence="1" id="KW-0812">Transmembrane</keyword>
<gene>
    <name evidence="2" type="ORF">APLA_LOCUS14978</name>
</gene>
<feature type="transmembrane region" description="Helical" evidence="1">
    <location>
        <begin position="202"/>
        <end position="221"/>
    </location>
</feature>
<dbReference type="GO" id="GO:0022857">
    <property type="term" value="F:transmembrane transporter activity"/>
    <property type="evidence" value="ECO:0007669"/>
    <property type="project" value="InterPro"/>
</dbReference>
<evidence type="ECO:0000313" key="3">
    <source>
        <dbReference type="Proteomes" id="UP000494256"/>
    </source>
</evidence>
<dbReference type="InterPro" id="IPR011701">
    <property type="entry name" value="MFS"/>
</dbReference>
<dbReference type="Proteomes" id="UP000494256">
    <property type="component" value="Unassembled WGS sequence"/>
</dbReference>
<feature type="transmembrane region" description="Helical" evidence="1">
    <location>
        <begin position="144"/>
        <end position="165"/>
    </location>
</feature>
<feature type="transmembrane region" description="Helical" evidence="1">
    <location>
        <begin position="287"/>
        <end position="308"/>
    </location>
</feature>
<sequence length="476" mass="51086">MDIEPKENSDLLKKINTTETNGNLNHEEQGGPPDGGFRAYAVLVGSFMTNGLVFGVINSYSVIFPVVESYVQSQNVTNASSCASLVGSLAMGATFFMSPLSGVLAGILGLRMTAVLGGSIAATGMFLSSFVVDNVSALYFTYGIMYGVGASLAYIPSLAILGHYFKKHLGKVNGVVTIGSSIFTVIMPEIMKYMIGNYGLDWLFRLLAIFTLGMAFCGLLFKPIPFMIIEKPIKKRGFKAFLKKVINVQIWKIRKYAIWALSMPVALFGYFVPYVFIGAFVKVNFPLSNAILPLQCIAVTSGLGRLIFGCLADKPGIDRIFLQQISFYAIGTLTIILPFMNLFGLVVAISLGMGLFDGAFISLIGPIAFQLCGGAYAAQAIGCMLGLAATPLSVGPPIAAYLFEIHKSYTLPFALAGISPIVGATLMFAVHYKGFSSNRDSSTSNGVPTQSNAISIERSPSGSLLRREEIYDQSTL</sequence>
<dbReference type="InterPro" id="IPR050327">
    <property type="entry name" value="Proton-linked_MCT"/>
</dbReference>
<organism evidence="2 3">
    <name type="scientific">Arctia plantaginis</name>
    <name type="common">Wood tiger moth</name>
    <name type="synonym">Phalaena plantaginis</name>
    <dbReference type="NCBI Taxonomy" id="874455"/>
    <lineage>
        <taxon>Eukaryota</taxon>
        <taxon>Metazoa</taxon>
        <taxon>Ecdysozoa</taxon>
        <taxon>Arthropoda</taxon>
        <taxon>Hexapoda</taxon>
        <taxon>Insecta</taxon>
        <taxon>Pterygota</taxon>
        <taxon>Neoptera</taxon>
        <taxon>Endopterygota</taxon>
        <taxon>Lepidoptera</taxon>
        <taxon>Glossata</taxon>
        <taxon>Ditrysia</taxon>
        <taxon>Noctuoidea</taxon>
        <taxon>Erebidae</taxon>
        <taxon>Arctiinae</taxon>
        <taxon>Arctia</taxon>
    </lineage>
</organism>
<dbReference type="SUPFAM" id="SSF103473">
    <property type="entry name" value="MFS general substrate transporter"/>
    <property type="match status" value="1"/>
</dbReference>
<dbReference type="OrthoDB" id="7477155at2759"/>
<dbReference type="Gene3D" id="1.20.1250.20">
    <property type="entry name" value="MFS general substrate transporter like domains"/>
    <property type="match status" value="1"/>
</dbReference>
<dbReference type="PANTHER" id="PTHR11360:SF312">
    <property type="entry name" value="KARMOISIN, ISOFORM B"/>
    <property type="match status" value="1"/>
</dbReference>
<dbReference type="Pfam" id="PF07690">
    <property type="entry name" value="MFS_1"/>
    <property type="match status" value="1"/>
</dbReference>
<feature type="transmembrane region" description="Helical" evidence="1">
    <location>
        <begin position="409"/>
        <end position="430"/>
    </location>
</feature>
<feature type="transmembrane region" description="Helical" evidence="1">
    <location>
        <begin position="172"/>
        <end position="190"/>
    </location>
</feature>
<name>A0A8S1B5Q5_ARCPL</name>
<feature type="transmembrane region" description="Helical" evidence="1">
    <location>
        <begin position="345"/>
        <end position="369"/>
    </location>
</feature>
<evidence type="ECO:0000313" key="2">
    <source>
        <dbReference type="EMBL" id="CAB3254835.1"/>
    </source>
</evidence>
<comment type="caution">
    <text evidence="2">The sequence shown here is derived from an EMBL/GenBank/DDBJ whole genome shotgun (WGS) entry which is preliminary data.</text>
</comment>
<keyword evidence="1" id="KW-0472">Membrane</keyword>
<dbReference type="EMBL" id="CADEBD010000422">
    <property type="protein sequence ID" value="CAB3254835.1"/>
    <property type="molecule type" value="Genomic_DNA"/>
</dbReference>
<proteinExistence type="predicted"/>
<feature type="transmembrane region" description="Helical" evidence="1">
    <location>
        <begin position="39"/>
        <end position="63"/>
    </location>
</feature>
<protein>
    <recommendedName>
        <fullName evidence="4">Monocarboxylate transporter 10</fullName>
    </recommendedName>
</protein>
<feature type="transmembrane region" description="Helical" evidence="1">
    <location>
        <begin position="320"/>
        <end position="339"/>
    </location>
</feature>
<dbReference type="AlphaFoldDB" id="A0A8S1B5Q5"/>
<feature type="transmembrane region" description="Helical" evidence="1">
    <location>
        <begin position="256"/>
        <end position="281"/>
    </location>
</feature>
<dbReference type="InterPro" id="IPR036259">
    <property type="entry name" value="MFS_trans_sf"/>
</dbReference>
<accession>A0A8S1B5Q5</accession>
<feature type="transmembrane region" description="Helical" evidence="1">
    <location>
        <begin position="83"/>
        <end position="107"/>
    </location>
</feature>
<reference evidence="2 3" key="1">
    <citation type="submission" date="2020-04" db="EMBL/GenBank/DDBJ databases">
        <authorList>
            <person name="Wallbank WR R."/>
            <person name="Pardo Diaz C."/>
            <person name="Kozak K."/>
            <person name="Martin S."/>
            <person name="Jiggins C."/>
            <person name="Moest M."/>
            <person name="Warren A I."/>
            <person name="Byers J.R.P. K."/>
            <person name="Montejo-Kovacevich G."/>
            <person name="Yen C E."/>
        </authorList>
    </citation>
    <scope>NUCLEOTIDE SEQUENCE [LARGE SCALE GENOMIC DNA]</scope>
</reference>
<keyword evidence="1" id="KW-1133">Transmembrane helix</keyword>
<feature type="transmembrane region" description="Helical" evidence="1">
    <location>
        <begin position="381"/>
        <end position="403"/>
    </location>
</feature>
<evidence type="ECO:0000256" key="1">
    <source>
        <dbReference type="SAM" id="Phobius"/>
    </source>
</evidence>
<evidence type="ECO:0008006" key="4">
    <source>
        <dbReference type="Google" id="ProtNLM"/>
    </source>
</evidence>